<proteinExistence type="predicted"/>
<evidence type="ECO:0000256" key="2">
    <source>
        <dbReference type="ARBA" id="ARBA00022737"/>
    </source>
</evidence>
<dbReference type="CDD" id="cd00200">
    <property type="entry name" value="WD40"/>
    <property type="match status" value="1"/>
</dbReference>
<name>A0A182UG24_9DIPT</name>
<dbReference type="VEuPathDB" id="VectorBase:AMEC019754"/>
<dbReference type="SMART" id="SM00320">
    <property type="entry name" value="WD40"/>
    <property type="match status" value="8"/>
</dbReference>
<evidence type="ECO:0000313" key="5">
    <source>
        <dbReference type="Proteomes" id="UP000075902"/>
    </source>
</evidence>
<evidence type="ECO:0008006" key="6">
    <source>
        <dbReference type="Google" id="ProtNLM"/>
    </source>
</evidence>
<accession>A0A182UG24</accession>
<evidence type="ECO:0000313" key="4">
    <source>
        <dbReference type="EnsemblMetazoa" id="AMEC019754-PA"/>
    </source>
</evidence>
<keyword evidence="5" id="KW-1185">Reference proteome</keyword>
<evidence type="ECO:0000256" key="1">
    <source>
        <dbReference type="ARBA" id="ARBA00022574"/>
    </source>
</evidence>
<reference evidence="4" key="2">
    <citation type="submission" date="2020-05" db="UniProtKB">
        <authorList>
            <consortium name="EnsemblMetazoa"/>
        </authorList>
    </citation>
    <scope>IDENTIFICATION</scope>
    <source>
        <strain evidence="4">CM1001059</strain>
    </source>
</reference>
<dbReference type="InterPro" id="IPR001680">
    <property type="entry name" value="WD40_rpt"/>
</dbReference>
<dbReference type="PANTHER" id="PTHR14604:SF4">
    <property type="entry name" value="F-BOX DOMAIN-CONTAINING PROTEIN"/>
    <property type="match status" value="1"/>
</dbReference>
<dbReference type="EnsemblMetazoa" id="AMEC019754-RA">
    <property type="protein sequence ID" value="AMEC019754-PA"/>
    <property type="gene ID" value="AMEC019754"/>
</dbReference>
<dbReference type="PROSITE" id="PS00678">
    <property type="entry name" value="WD_REPEATS_1"/>
    <property type="match status" value="4"/>
</dbReference>
<sequence length="365" mass="40433">MEKLQKKLKEPVKTKFYLFKTLQTHILPLTNVCFDKSGKKCITGSYDRTCRIWNVESGDEEKFLKGHENVVFSVAYNYPRCDRILTGSFDKTAKIWNPVSGNCINTLWGHTAEIVGAEFNPHQCELVATCSMDNTARVFHSETGQEIHLFADHSAEVISARFNKEGSLLLTASFDETATVWDMRAKEVQNLPTLCSTPTVRHAIVIRGHEAELSNAVWNFQCNLIATSSLDRTAKIWDLRRLDEPQATATHKDEVLDVAFNCTGTRLATGSADCTAKVWDVTGNFELVTIMAGHSDEVSKVTFSPPGGLLLTASADKTARIWNSGTGTCTQTLSGHDGEVFSCSFNYSGDAIITASKDNTCKIWR</sequence>
<reference evidence="5" key="1">
    <citation type="submission" date="2014-01" db="EMBL/GenBank/DDBJ databases">
        <title>The Genome Sequence of Anopheles melas CM1001059_A (V2).</title>
        <authorList>
            <consortium name="The Broad Institute Genomics Platform"/>
            <person name="Neafsey D.E."/>
            <person name="Besansky N."/>
            <person name="Howell P."/>
            <person name="Walton C."/>
            <person name="Young S.K."/>
            <person name="Zeng Q."/>
            <person name="Gargeya S."/>
            <person name="Fitzgerald M."/>
            <person name="Haas B."/>
            <person name="Abouelleil A."/>
            <person name="Allen A.W."/>
            <person name="Alvarado L."/>
            <person name="Arachchi H.M."/>
            <person name="Berlin A.M."/>
            <person name="Chapman S.B."/>
            <person name="Gainer-Dewar J."/>
            <person name="Goldberg J."/>
            <person name="Griggs A."/>
            <person name="Gujja S."/>
            <person name="Hansen M."/>
            <person name="Howarth C."/>
            <person name="Imamovic A."/>
            <person name="Ireland A."/>
            <person name="Larimer J."/>
            <person name="McCowan C."/>
            <person name="Murphy C."/>
            <person name="Pearson M."/>
            <person name="Poon T.W."/>
            <person name="Priest M."/>
            <person name="Roberts A."/>
            <person name="Saif S."/>
            <person name="Shea T."/>
            <person name="Sisk P."/>
            <person name="Sykes S."/>
            <person name="Wortman J."/>
            <person name="Nusbaum C."/>
            <person name="Birren B."/>
        </authorList>
    </citation>
    <scope>NUCLEOTIDE SEQUENCE [LARGE SCALE GENOMIC DNA]</scope>
    <source>
        <strain evidence="5">CM1001059</strain>
    </source>
</reference>
<feature type="repeat" description="WD" evidence="3">
    <location>
        <begin position="206"/>
        <end position="247"/>
    </location>
</feature>
<protein>
    <recommendedName>
        <fullName evidence="6">WD repeat-containing protein 55 homolog</fullName>
    </recommendedName>
</protein>
<organism evidence="4 5">
    <name type="scientific">Anopheles melas</name>
    <dbReference type="NCBI Taxonomy" id="34690"/>
    <lineage>
        <taxon>Eukaryota</taxon>
        <taxon>Metazoa</taxon>
        <taxon>Ecdysozoa</taxon>
        <taxon>Arthropoda</taxon>
        <taxon>Hexapoda</taxon>
        <taxon>Insecta</taxon>
        <taxon>Pterygota</taxon>
        <taxon>Neoptera</taxon>
        <taxon>Endopterygota</taxon>
        <taxon>Diptera</taxon>
        <taxon>Nematocera</taxon>
        <taxon>Culicoidea</taxon>
        <taxon>Culicidae</taxon>
        <taxon>Anophelinae</taxon>
        <taxon>Anopheles</taxon>
    </lineage>
</organism>
<keyword evidence="2" id="KW-0677">Repeat</keyword>
<dbReference type="InterPro" id="IPR036322">
    <property type="entry name" value="WD40_repeat_dom_sf"/>
</dbReference>
<feature type="repeat" description="WD" evidence="3">
    <location>
        <begin position="291"/>
        <end position="332"/>
    </location>
</feature>
<feature type="repeat" description="WD" evidence="3">
    <location>
        <begin position="333"/>
        <end position="365"/>
    </location>
</feature>
<dbReference type="AlphaFoldDB" id="A0A182UG24"/>
<feature type="repeat" description="WD" evidence="3">
    <location>
        <begin position="64"/>
        <end position="106"/>
    </location>
</feature>
<dbReference type="Proteomes" id="UP000075902">
    <property type="component" value="Unassembled WGS sequence"/>
</dbReference>
<feature type="repeat" description="WD" evidence="3">
    <location>
        <begin position="150"/>
        <end position="191"/>
    </location>
</feature>
<dbReference type="SUPFAM" id="SSF101908">
    <property type="entry name" value="Putative isomerase YbhE"/>
    <property type="match status" value="1"/>
</dbReference>
<dbReference type="InterPro" id="IPR019775">
    <property type="entry name" value="WD40_repeat_CS"/>
</dbReference>
<dbReference type="InterPro" id="IPR050995">
    <property type="entry name" value="WD-F-box_domain-protein"/>
</dbReference>
<dbReference type="InterPro" id="IPR020472">
    <property type="entry name" value="WD40_PAC1"/>
</dbReference>
<keyword evidence="1 3" id="KW-0853">WD repeat</keyword>
<dbReference type="Gene3D" id="2.130.10.10">
    <property type="entry name" value="YVTN repeat-like/Quinoprotein amine dehydrogenase"/>
    <property type="match status" value="3"/>
</dbReference>
<dbReference type="PANTHER" id="PTHR14604">
    <property type="entry name" value="WD40 REPEAT PF20"/>
    <property type="match status" value="1"/>
</dbReference>
<dbReference type="STRING" id="34690.A0A182UG24"/>
<evidence type="ECO:0000256" key="3">
    <source>
        <dbReference type="PROSITE-ProRule" id="PRU00221"/>
    </source>
</evidence>
<feature type="repeat" description="WD" evidence="3">
    <location>
        <begin position="22"/>
        <end position="63"/>
    </location>
</feature>
<dbReference type="Pfam" id="PF00400">
    <property type="entry name" value="WD40"/>
    <property type="match status" value="8"/>
</dbReference>
<feature type="repeat" description="WD" evidence="3">
    <location>
        <begin position="248"/>
        <end position="289"/>
    </location>
</feature>
<dbReference type="PROSITE" id="PS50294">
    <property type="entry name" value="WD_REPEATS_REGION"/>
    <property type="match status" value="7"/>
</dbReference>
<dbReference type="PROSITE" id="PS50082">
    <property type="entry name" value="WD_REPEATS_2"/>
    <property type="match status" value="7"/>
</dbReference>
<dbReference type="SUPFAM" id="SSF50978">
    <property type="entry name" value="WD40 repeat-like"/>
    <property type="match status" value="1"/>
</dbReference>
<dbReference type="InterPro" id="IPR015943">
    <property type="entry name" value="WD40/YVTN_repeat-like_dom_sf"/>
</dbReference>
<dbReference type="PRINTS" id="PR00320">
    <property type="entry name" value="GPROTEINBRPT"/>
</dbReference>